<dbReference type="EMBL" id="JARO02011822">
    <property type="protein sequence ID" value="KPP59632.1"/>
    <property type="molecule type" value="Genomic_DNA"/>
</dbReference>
<dbReference type="PANTHER" id="PTHR15974:SF0">
    <property type="entry name" value="CYTOKINE-LIKE PROTEIN 1"/>
    <property type="match status" value="1"/>
</dbReference>
<evidence type="ECO:0000313" key="1">
    <source>
        <dbReference type="EMBL" id="KPP59632.1"/>
    </source>
</evidence>
<accession>A0A0P7Y1S6</accession>
<name>A0A0P7Y1S6_SCLFO</name>
<reference evidence="1 2" key="1">
    <citation type="submission" date="2015-08" db="EMBL/GenBank/DDBJ databases">
        <title>The genome of the Asian arowana (Scleropages formosus).</title>
        <authorList>
            <person name="Tan M.H."/>
            <person name="Gan H.M."/>
            <person name="Croft L.J."/>
            <person name="Austin C.M."/>
        </authorList>
    </citation>
    <scope>NUCLEOTIDE SEQUENCE [LARGE SCALE GENOMIC DNA]</scope>
    <source>
        <strain evidence="1">Aro1</strain>
    </source>
</reference>
<dbReference type="Proteomes" id="UP000034805">
    <property type="component" value="Unassembled WGS sequence"/>
</dbReference>
<dbReference type="InterPro" id="IPR029253">
    <property type="entry name" value="CYTL1"/>
</dbReference>
<dbReference type="PANTHER" id="PTHR15974">
    <property type="entry name" value="CYTOKINE-LIKE PROTEIN 1"/>
    <property type="match status" value="1"/>
</dbReference>
<dbReference type="Pfam" id="PF15153">
    <property type="entry name" value="CYTL1"/>
    <property type="match status" value="1"/>
</dbReference>
<dbReference type="GO" id="GO:0045944">
    <property type="term" value="P:positive regulation of transcription by RNA polymerase II"/>
    <property type="evidence" value="ECO:0007669"/>
    <property type="project" value="TreeGrafter"/>
</dbReference>
<protein>
    <submittedName>
        <fullName evidence="1">Cytokine-like protein 1-like</fullName>
    </submittedName>
</protein>
<evidence type="ECO:0000313" key="2">
    <source>
        <dbReference type="Proteomes" id="UP000034805"/>
    </source>
</evidence>
<sequence length="143" mass="16099">MLWTEFGMCMCGKGATLYKGGPPGLARVSSAMAELRRALLVLSCLLVAARCYPQTCYTKVLDMAQEIMVQAAEMREAPETQHCTAHLPDLHIDVHNACVMQTVRTYMSMLDNLDDICVRSRKVRALRAILRRLYLIMVHKCHG</sequence>
<gene>
    <name evidence="1" type="ORF">Z043_122430</name>
</gene>
<dbReference type="AlphaFoldDB" id="A0A0P7Y1S6"/>
<comment type="caution">
    <text evidence="1">The sequence shown here is derived from an EMBL/GenBank/DDBJ whole genome shotgun (WGS) entry which is preliminary data.</text>
</comment>
<organism evidence="1 2">
    <name type="scientific">Scleropages formosus</name>
    <name type="common">Asian bonytongue</name>
    <name type="synonym">Osteoglossum formosum</name>
    <dbReference type="NCBI Taxonomy" id="113540"/>
    <lineage>
        <taxon>Eukaryota</taxon>
        <taxon>Metazoa</taxon>
        <taxon>Chordata</taxon>
        <taxon>Craniata</taxon>
        <taxon>Vertebrata</taxon>
        <taxon>Euteleostomi</taxon>
        <taxon>Actinopterygii</taxon>
        <taxon>Neopterygii</taxon>
        <taxon>Teleostei</taxon>
        <taxon>Osteoglossocephala</taxon>
        <taxon>Osteoglossomorpha</taxon>
        <taxon>Osteoglossiformes</taxon>
        <taxon>Osteoglossidae</taxon>
        <taxon>Scleropages</taxon>
    </lineage>
</organism>
<proteinExistence type="predicted"/>
<feature type="non-terminal residue" evidence="1">
    <location>
        <position position="143"/>
    </location>
</feature>